<feature type="compositionally biased region" description="Low complexity" evidence="23">
    <location>
        <begin position="33"/>
        <end position="45"/>
    </location>
</feature>
<feature type="compositionally biased region" description="Polar residues" evidence="23">
    <location>
        <begin position="577"/>
        <end position="587"/>
    </location>
</feature>
<evidence type="ECO:0000256" key="18">
    <source>
        <dbReference type="ARBA" id="ARBA00023163"/>
    </source>
</evidence>
<keyword evidence="14" id="KW-0832">Ubl conjugation</keyword>
<feature type="compositionally biased region" description="Basic and acidic residues" evidence="23">
    <location>
        <begin position="707"/>
        <end position="719"/>
    </location>
</feature>
<dbReference type="InterPro" id="IPR046378">
    <property type="entry name" value="DAXX_histone-bd"/>
</dbReference>
<evidence type="ECO:0000256" key="1">
    <source>
        <dbReference type="ARBA" id="ARBA00004322"/>
    </source>
</evidence>
<dbReference type="Pfam" id="PF20920">
    <property type="entry name" value="DAXX_hist_bd"/>
    <property type="match status" value="1"/>
</dbReference>
<evidence type="ECO:0000256" key="11">
    <source>
        <dbReference type="ARBA" id="ARBA00022499"/>
    </source>
</evidence>
<feature type="compositionally biased region" description="Basic and acidic residues" evidence="23">
    <location>
        <begin position="641"/>
        <end position="654"/>
    </location>
</feature>
<evidence type="ECO:0000256" key="14">
    <source>
        <dbReference type="ARBA" id="ARBA00022843"/>
    </source>
</evidence>
<comment type="similarity">
    <text evidence="6">Belongs to the DAXX family.</text>
</comment>
<evidence type="ECO:0000256" key="20">
    <source>
        <dbReference type="ARBA" id="ARBA00023242"/>
    </source>
</evidence>
<dbReference type="InterPro" id="IPR046426">
    <property type="entry name" value="DAXX_histone-bd_sf"/>
</dbReference>
<feature type="domain" description="Daxx N-terminal Rassf1C-interacting" evidence="24">
    <location>
        <begin position="49"/>
        <end position="145"/>
    </location>
</feature>
<feature type="region of interest" description="Disordered" evidence="23">
    <location>
        <begin position="382"/>
        <end position="431"/>
    </location>
</feature>
<dbReference type="CDD" id="cd13150">
    <property type="entry name" value="DAXX_histone_binding"/>
    <property type="match status" value="1"/>
</dbReference>
<evidence type="ECO:0000313" key="27">
    <source>
        <dbReference type="Proteomes" id="UP000295264"/>
    </source>
</evidence>
<evidence type="ECO:0000256" key="21">
    <source>
        <dbReference type="ARBA" id="ARBA00023328"/>
    </source>
</evidence>
<evidence type="ECO:0000259" key="25">
    <source>
        <dbReference type="Pfam" id="PF20920"/>
    </source>
</evidence>
<keyword evidence="27" id="KW-1185">Reference proteome</keyword>
<keyword evidence="12" id="KW-0597">Phosphoprotein</keyword>
<proteinExistence type="inferred from homology"/>
<evidence type="ECO:0000256" key="2">
    <source>
        <dbReference type="ARBA" id="ARBA00004496"/>
    </source>
</evidence>
<dbReference type="AlphaFoldDB" id="A0A484H2E4"/>
<evidence type="ECO:0000256" key="19">
    <source>
        <dbReference type="ARBA" id="ARBA00023186"/>
    </source>
</evidence>
<dbReference type="GO" id="GO:0006915">
    <property type="term" value="P:apoptotic process"/>
    <property type="evidence" value="ECO:0007669"/>
    <property type="project" value="UniProtKB-KW"/>
</dbReference>
<evidence type="ECO:0000256" key="17">
    <source>
        <dbReference type="ARBA" id="ARBA00023054"/>
    </source>
</evidence>
<evidence type="ECO:0000256" key="12">
    <source>
        <dbReference type="ARBA" id="ARBA00022553"/>
    </source>
</evidence>
<keyword evidence="11" id="KW-1017">Isopeptide bond</keyword>
<feature type="region of interest" description="Disordered" evidence="23">
    <location>
        <begin position="146"/>
        <end position="185"/>
    </location>
</feature>
<dbReference type="GO" id="GO:0050681">
    <property type="term" value="F:nuclear androgen receptor binding"/>
    <property type="evidence" value="ECO:0007669"/>
    <property type="project" value="TreeGrafter"/>
</dbReference>
<feature type="domain" description="Daxx histone-binding" evidence="25">
    <location>
        <begin position="296"/>
        <end position="380"/>
    </location>
</feature>
<keyword evidence="10" id="KW-0678">Repressor</keyword>
<protein>
    <recommendedName>
        <fullName evidence="7">Death domain-associated protein 6</fullName>
    </recommendedName>
    <alternativeName>
        <fullName evidence="22">Daxx</fullName>
    </alternativeName>
</protein>
<dbReference type="GO" id="GO:0005737">
    <property type="term" value="C:cytoplasm"/>
    <property type="evidence" value="ECO:0007669"/>
    <property type="project" value="UniProtKB-SubCell"/>
</dbReference>
<dbReference type="Proteomes" id="UP000295264">
    <property type="component" value="Unassembled WGS sequence"/>
</dbReference>
<evidence type="ECO:0000313" key="26">
    <source>
        <dbReference type="EMBL" id="TEA42294.1"/>
    </source>
</evidence>
<evidence type="ECO:0000256" key="22">
    <source>
        <dbReference type="ARBA" id="ARBA00029641"/>
    </source>
</evidence>
<feature type="compositionally biased region" description="Acidic residues" evidence="23">
    <location>
        <begin position="489"/>
        <end position="547"/>
    </location>
</feature>
<evidence type="ECO:0000256" key="7">
    <source>
        <dbReference type="ARBA" id="ARBA00019298"/>
    </source>
</evidence>
<dbReference type="InterPro" id="IPR031333">
    <property type="entry name" value="Daxx_N"/>
</dbReference>
<evidence type="ECO:0000256" key="10">
    <source>
        <dbReference type="ARBA" id="ARBA00022491"/>
    </source>
</evidence>
<keyword evidence="19" id="KW-0143">Chaperone</keyword>
<evidence type="ECO:0000256" key="5">
    <source>
        <dbReference type="ARBA" id="ARBA00004642"/>
    </source>
</evidence>
<keyword evidence="8" id="KW-0158">Chromosome</keyword>
<dbReference type="Gene3D" id="1.10.8.810">
    <property type="entry name" value="Daxx helical bundle domain"/>
    <property type="match status" value="1"/>
</dbReference>
<feature type="compositionally biased region" description="Polar residues" evidence="23">
    <location>
        <begin position="149"/>
        <end position="159"/>
    </location>
</feature>
<dbReference type="GO" id="GO:0005730">
    <property type="term" value="C:nucleolus"/>
    <property type="evidence" value="ECO:0007669"/>
    <property type="project" value="UniProtKB-SubCell"/>
</dbReference>
<name>A0A484H2E4_SOUCH</name>
<dbReference type="InterPro" id="IPR038298">
    <property type="entry name" value="Daxx_N_sf"/>
</dbReference>
<accession>A0A484H2E4</accession>
<evidence type="ECO:0000256" key="9">
    <source>
        <dbReference type="ARBA" id="ARBA00022490"/>
    </source>
</evidence>
<evidence type="ECO:0000256" key="8">
    <source>
        <dbReference type="ARBA" id="ARBA00022454"/>
    </source>
</evidence>
<dbReference type="GO" id="GO:0042393">
    <property type="term" value="F:histone binding"/>
    <property type="evidence" value="ECO:0007669"/>
    <property type="project" value="InterPro"/>
</dbReference>
<dbReference type="EMBL" id="QWLN02000112">
    <property type="protein sequence ID" value="TEA42294.1"/>
    <property type="molecule type" value="Genomic_DNA"/>
</dbReference>
<reference evidence="26 27" key="1">
    <citation type="journal article" date="2018" name="Genomics">
        <title>Molecular footprints of inshore aquatic adaptation in Indo-Pacific humpback dolphin (Sousa chinensis).</title>
        <authorList>
            <person name="Ming Y."/>
            <person name="Jian J."/>
            <person name="Yu F."/>
            <person name="Yu X."/>
            <person name="Wang J."/>
            <person name="Liu W."/>
        </authorList>
    </citation>
    <scope>NUCLEOTIDE SEQUENCE [LARGE SCALE GENOMIC DNA]</scope>
    <source>
        <strain evidence="26">MY-2018</strain>
        <tissue evidence="26">Skin</tissue>
    </source>
</reference>
<feature type="region of interest" description="Disordered" evidence="23">
    <location>
        <begin position="468"/>
        <end position="748"/>
    </location>
</feature>
<evidence type="ECO:0000256" key="3">
    <source>
        <dbReference type="ARBA" id="ARBA00004584"/>
    </source>
</evidence>
<keyword evidence="21" id="KW-0137">Centromere</keyword>
<feature type="compositionally biased region" description="Polar residues" evidence="23">
    <location>
        <begin position="167"/>
        <end position="176"/>
    </location>
</feature>
<dbReference type="PANTHER" id="PTHR12766:SF7">
    <property type="entry name" value="DEATH DOMAIN-ASSOCIATED PROTEIN 6"/>
    <property type="match status" value="1"/>
</dbReference>
<organism evidence="26 27">
    <name type="scientific">Sousa chinensis</name>
    <name type="common">Indo-pacific humpbacked dolphin</name>
    <name type="synonym">Steno chinensis</name>
    <dbReference type="NCBI Taxonomy" id="103600"/>
    <lineage>
        <taxon>Eukaryota</taxon>
        <taxon>Metazoa</taxon>
        <taxon>Chordata</taxon>
        <taxon>Craniata</taxon>
        <taxon>Vertebrata</taxon>
        <taxon>Euteleostomi</taxon>
        <taxon>Mammalia</taxon>
        <taxon>Eutheria</taxon>
        <taxon>Laurasiatheria</taxon>
        <taxon>Artiodactyla</taxon>
        <taxon>Whippomorpha</taxon>
        <taxon>Cetacea</taxon>
        <taxon>Odontoceti</taxon>
        <taxon>Delphinidae</taxon>
        <taxon>Sousa</taxon>
    </lineage>
</organism>
<dbReference type="Pfam" id="PF03344">
    <property type="entry name" value="Daxx"/>
    <property type="match status" value="1"/>
</dbReference>
<keyword evidence="15" id="KW-0156">Chromatin regulator</keyword>
<dbReference type="GO" id="GO:0006334">
    <property type="term" value="P:nucleosome assembly"/>
    <property type="evidence" value="ECO:0007669"/>
    <property type="project" value="TreeGrafter"/>
</dbReference>
<evidence type="ECO:0000256" key="6">
    <source>
        <dbReference type="ARBA" id="ARBA00008592"/>
    </source>
</evidence>
<keyword evidence="17" id="KW-0175">Coiled coil</keyword>
<comment type="caution">
    <text evidence="26">The sequence shown here is derived from an EMBL/GenBank/DDBJ whole genome shotgun (WGS) entry which is preliminary data.</text>
</comment>
<dbReference type="GO" id="GO:0000775">
    <property type="term" value="C:chromosome, centromeric region"/>
    <property type="evidence" value="ECO:0007669"/>
    <property type="project" value="UniProtKB-SubCell"/>
</dbReference>
<gene>
    <name evidence="26" type="ORF">DBR06_SOUSAS1810058</name>
</gene>
<feature type="compositionally biased region" description="Polar residues" evidence="23">
    <location>
        <begin position="736"/>
        <end position="748"/>
    </location>
</feature>
<keyword evidence="18" id="KW-0804">Transcription</keyword>
<feature type="compositionally biased region" description="Polar residues" evidence="23">
    <location>
        <begin position="476"/>
        <end position="486"/>
    </location>
</feature>
<dbReference type="FunFam" id="1.20.58.2170:FF:000001">
    <property type="entry name" value="Death domain-associated protein 6"/>
    <property type="match status" value="1"/>
</dbReference>
<sequence>MATANSIIVLDDDDEDEAAALPGPSHPPPNPASPRAEAPGSSQPHGAGGSSSSGGKKCYKLENEKLFEEFLELCKTQTADHPEVVPFLYNRQQRAHSLFLASAEFCNILSRVLSRAQSRPAKLYVYINELCTVLKAHSAKKKLNLAPAATTSSEPSGNNPPADPSLDPTSAETTASEAPRTHGSRRQIQRLEQLLALYVAEIRRLQEKELDLSELDDPDSTYLQEARLKRKLIRLFGRLCELKDCSSLTGRVIEQRIPYRGTRYPEVNRRIERLINKPGPDTFPDYGDVLRAVEKAAARHSLGLPRQQLQLMAQDAFRDVGIRLQERRHLDLIYNFGCHLTDDYRPGIDPALSDPALARRLRENRSLAMSRLDEVISKYAMMQDKSEESERQKRRARLPQATPSHSADPSKASLDSGEVWKGIHPSERPCPSTALARREYVVTDHGVCRRNARSSPSGARDSIEKLLCPLKGPSGMASQECPTTSKAETDDEDEESDEEEEEEEEEEDEEEDEEATDSEEEEDLEQMQEGQGDDEEEEEEEEEDEEAGKDGDKSPMSPLQISTEKNLEPRKGISGSLGEQQNKGLTVSPSSLAEEPPAPSSVVAESSGEHLEELPLEEESPMSQLFELEIEALPLDTTPSPEERDVTSSRKQSEDPLTTVLENGAAMVTSTSFNGGVSPHTWGDSSPPHKKSRKEKQTEAGPLGKSYVERQRAVHEKTHTLPSPPSPLASMAPVADSSTRVDSPSHGLVTSSLCSPFPARLFDTPQSQPSRPGTFKMSVATQCDPEEIIVLSDSD</sequence>
<evidence type="ECO:0000256" key="13">
    <source>
        <dbReference type="ARBA" id="ARBA00022703"/>
    </source>
</evidence>
<keyword evidence="20" id="KW-0539">Nucleus</keyword>
<evidence type="ECO:0000259" key="24">
    <source>
        <dbReference type="Pfam" id="PF03344"/>
    </source>
</evidence>
<dbReference type="FunFam" id="1.10.8.810:FF:000001">
    <property type="entry name" value="Death domain-associated protein 6"/>
    <property type="match status" value="1"/>
</dbReference>
<dbReference type="GO" id="GO:0003713">
    <property type="term" value="F:transcription coactivator activity"/>
    <property type="evidence" value="ECO:0007669"/>
    <property type="project" value="TreeGrafter"/>
</dbReference>
<evidence type="ECO:0000256" key="23">
    <source>
        <dbReference type="SAM" id="MobiDB-lite"/>
    </source>
</evidence>
<keyword evidence="9" id="KW-0963">Cytoplasm</keyword>
<dbReference type="GO" id="GO:0042981">
    <property type="term" value="P:regulation of apoptotic process"/>
    <property type="evidence" value="ECO:0007669"/>
    <property type="project" value="TreeGrafter"/>
</dbReference>
<keyword evidence="13" id="KW-0053">Apoptosis</keyword>
<dbReference type="Gene3D" id="1.20.58.2170">
    <property type="match status" value="1"/>
</dbReference>
<evidence type="ECO:0000256" key="4">
    <source>
        <dbReference type="ARBA" id="ARBA00004604"/>
    </source>
</evidence>
<feature type="compositionally biased region" description="Low complexity" evidence="23">
    <location>
        <begin position="588"/>
        <end position="606"/>
    </location>
</feature>
<dbReference type="CDD" id="cd13151">
    <property type="entry name" value="DAXX_helical_bundle"/>
    <property type="match status" value="1"/>
</dbReference>
<dbReference type="GO" id="GO:0003714">
    <property type="term" value="F:transcription corepressor activity"/>
    <property type="evidence" value="ECO:0007669"/>
    <property type="project" value="TreeGrafter"/>
</dbReference>
<evidence type="ECO:0000256" key="15">
    <source>
        <dbReference type="ARBA" id="ARBA00022853"/>
    </source>
</evidence>
<keyword evidence="16" id="KW-0805">Transcription regulation</keyword>
<evidence type="ECO:0000256" key="16">
    <source>
        <dbReference type="ARBA" id="ARBA00023015"/>
    </source>
</evidence>
<feature type="region of interest" description="Disordered" evidence="23">
    <location>
        <begin position="1"/>
        <end position="55"/>
    </location>
</feature>
<dbReference type="GO" id="GO:0016605">
    <property type="term" value="C:PML body"/>
    <property type="evidence" value="ECO:0007669"/>
    <property type="project" value="UniProtKB-SubCell"/>
</dbReference>
<comment type="subcellular location">
    <subcellularLocation>
        <location evidence="3">Chromosome</location>
        <location evidence="3">Centromere</location>
    </subcellularLocation>
    <subcellularLocation>
        <location evidence="2">Cytoplasm</location>
    </subcellularLocation>
    <subcellularLocation>
        <location evidence="1">Nucleus</location>
        <location evidence="1">PML body</location>
    </subcellularLocation>
    <subcellularLocation>
        <location evidence="4">Nucleus</location>
        <location evidence="4">Nucleolus</location>
    </subcellularLocation>
    <subcellularLocation>
        <location evidence="5">Nucleus</location>
        <location evidence="5">Nucleoplasm</location>
    </subcellularLocation>
</comment>
<dbReference type="PANTHER" id="PTHR12766">
    <property type="entry name" value="DEATH DOMAIN-ASSOCIATED PROTEIN 6 DAXX"/>
    <property type="match status" value="1"/>
</dbReference>